<sequence>MNRKAYCCEDSCGVSALAAVSALIGGGIVPGDEQFEGSDLVVVQPTTVTVIGDLGLEAGETIPVAELVEAASELDQDIAASLPLLDVGVERLAGFGLAAHPVAPLVGVAGQGVVSSSTSPAYRIVSTWRDGRNARNAVRAGSSTWGWAHVQKHNVSMAMIQKTTKFPRFRTVSGTSTTYRTPANTYVCWLTVCRIDKSVMVRVVHEDRMLSDGQPRGMITTYCEISGTKVCPNWVREVAG</sequence>
<evidence type="ECO:0000313" key="2">
    <source>
        <dbReference type="Proteomes" id="UP000218965"/>
    </source>
</evidence>
<proteinExistence type="predicted"/>
<dbReference type="RefSeq" id="WP_150129276.1">
    <property type="nucleotide sequence ID" value="NZ_AP017315.1"/>
</dbReference>
<evidence type="ECO:0000313" key="1">
    <source>
        <dbReference type="EMBL" id="BAU33461.1"/>
    </source>
</evidence>
<organism evidence="1 2">
    <name type="scientific">Microcella alkaliphila</name>
    <dbReference type="NCBI Taxonomy" id="279828"/>
    <lineage>
        <taxon>Bacteria</taxon>
        <taxon>Bacillati</taxon>
        <taxon>Actinomycetota</taxon>
        <taxon>Actinomycetes</taxon>
        <taxon>Micrococcales</taxon>
        <taxon>Microbacteriaceae</taxon>
        <taxon>Microcella</taxon>
    </lineage>
</organism>
<accession>A0A0U5BPH6</accession>
<protein>
    <submittedName>
        <fullName evidence="1">Putative secreted protein</fullName>
    </submittedName>
</protein>
<reference evidence="2" key="1">
    <citation type="submission" date="2015-12" db="EMBL/GenBank/DDBJ databases">
        <authorList>
            <person name="Shamseldin A."/>
            <person name="Moawad H."/>
            <person name="Abd El-Rahim W.M."/>
            <person name="Sadowsky M.J."/>
        </authorList>
    </citation>
    <scope>NUCLEOTIDE SEQUENCE [LARGE SCALE GENOMIC DNA]</scope>
    <source>
        <strain evidence="2">JAM AC0309</strain>
    </source>
</reference>
<name>A0A0U5BPH6_9MICO</name>
<dbReference type="Proteomes" id="UP000218965">
    <property type="component" value="Chromosome"/>
</dbReference>
<reference evidence="1 2" key="2">
    <citation type="submission" date="2016-01" db="EMBL/GenBank/DDBJ databases">
        <title>Microcella alkaliphila JAM AC0309 whole genome shotgun sequence.</title>
        <authorList>
            <person name="Kurata A."/>
            <person name="Hirose Y."/>
            <person name="Kishimoto N."/>
            <person name="Kobayashi T."/>
        </authorList>
    </citation>
    <scope>NUCLEOTIDE SEQUENCE [LARGE SCALE GENOMIC DNA]</scope>
    <source>
        <strain evidence="1 2">JAM AC0309</strain>
    </source>
</reference>
<dbReference type="AlphaFoldDB" id="A0A0U5BPH6"/>
<gene>
    <name evidence="1" type="ORF">MalAC0309_2626</name>
</gene>
<dbReference type="EMBL" id="AP017315">
    <property type="protein sequence ID" value="BAU33461.1"/>
    <property type="molecule type" value="Genomic_DNA"/>
</dbReference>
<dbReference type="KEGG" id="malk:MalAC0309_2626"/>
<dbReference type="OrthoDB" id="4227459at2"/>